<feature type="DNA-binding region" description="OmpR/PhoB-type" evidence="7">
    <location>
        <begin position="137"/>
        <end position="231"/>
    </location>
</feature>
<dbReference type="PROSITE" id="PS51755">
    <property type="entry name" value="OMPR_PHOB"/>
    <property type="match status" value="1"/>
</dbReference>
<evidence type="ECO:0000259" key="8">
    <source>
        <dbReference type="PROSITE" id="PS50110"/>
    </source>
</evidence>
<evidence type="ECO:0000259" key="9">
    <source>
        <dbReference type="PROSITE" id="PS51755"/>
    </source>
</evidence>
<dbReference type="Pfam" id="PF00072">
    <property type="entry name" value="Response_reg"/>
    <property type="match status" value="1"/>
</dbReference>
<dbReference type="InterPro" id="IPR011006">
    <property type="entry name" value="CheY-like_superfamily"/>
</dbReference>
<accession>A0A937HGC9</accession>
<protein>
    <submittedName>
        <fullName evidence="10">Response regulator transcription factor</fullName>
    </submittedName>
</protein>
<feature type="modified residue" description="4-aspartylphosphate" evidence="6">
    <location>
        <position position="59"/>
    </location>
</feature>
<dbReference type="InterPro" id="IPR039420">
    <property type="entry name" value="WalR-like"/>
</dbReference>
<name>A0A937HGC9_9PROT</name>
<dbReference type="GO" id="GO:0006355">
    <property type="term" value="P:regulation of DNA-templated transcription"/>
    <property type="evidence" value="ECO:0007669"/>
    <property type="project" value="InterPro"/>
</dbReference>
<reference evidence="10" key="1">
    <citation type="submission" date="2020-10" db="EMBL/GenBank/DDBJ databases">
        <title>Microbiome of the Black Sea water column analyzed by genome centric metagenomics.</title>
        <authorList>
            <person name="Cabello-Yeves P.J."/>
            <person name="Callieri C."/>
            <person name="Picazo A."/>
            <person name="Mehrshad M."/>
            <person name="Haro-Moreno J.M."/>
            <person name="Roda-Garcia J."/>
            <person name="Dzembekova N."/>
            <person name="Slabakova V."/>
            <person name="Slabakova N."/>
            <person name="Moncheva S."/>
            <person name="Rodriguez-Valera F."/>
        </authorList>
    </citation>
    <scope>NUCLEOTIDE SEQUENCE</scope>
    <source>
        <strain evidence="10">BS307-5m-G5</strain>
    </source>
</reference>
<evidence type="ECO:0000256" key="5">
    <source>
        <dbReference type="ARBA" id="ARBA00023163"/>
    </source>
</evidence>
<organism evidence="10 11">
    <name type="scientific">PS1 clade bacterium</name>
    <dbReference type="NCBI Taxonomy" id="2175152"/>
    <lineage>
        <taxon>Bacteria</taxon>
        <taxon>Pseudomonadati</taxon>
        <taxon>Pseudomonadota</taxon>
        <taxon>Alphaproteobacteria</taxon>
        <taxon>PS1 clade</taxon>
    </lineage>
</organism>
<keyword evidence="4 7" id="KW-0238">DNA-binding</keyword>
<dbReference type="SMART" id="SM00448">
    <property type="entry name" value="REC"/>
    <property type="match status" value="1"/>
</dbReference>
<evidence type="ECO:0000256" key="7">
    <source>
        <dbReference type="PROSITE-ProRule" id="PRU01091"/>
    </source>
</evidence>
<dbReference type="Gene3D" id="1.10.10.10">
    <property type="entry name" value="Winged helix-like DNA-binding domain superfamily/Winged helix DNA-binding domain"/>
    <property type="match status" value="1"/>
</dbReference>
<dbReference type="InterPro" id="IPR001867">
    <property type="entry name" value="OmpR/PhoB-type_DNA-bd"/>
</dbReference>
<dbReference type="Proteomes" id="UP000785783">
    <property type="component" value="Unassembled WGS sequence"/>
</dbReference>
<evidence type="ECO:0000256" key="1">
    <source>
        <dbReference type="ARBA" id="ARBA00022553"/>
    </source>
</evidence>
<dbReference type="Gene3D" id="3.40.50.2300">
    <property type="match status" value="1"/>
</dbReference>
<dbReference type="InterPro" id="IPR001789">
    <property type="entry name" value="Sig_transdc_resp-reg_receiver"/>
</dbReference>
<evidence type="ECO:0000256" key="6">
    <source>
        <dbReference type="PROSITE-ProRule" id="PRU00169"/>
    </source>
</evidence>
<keyword evidence="5" id="KW-0804">Transcription</keyword>
<dbReference type="FunFam" id="3.40.50.2300:FF:000001">
    <property type="entry name" value="DNA-binding response regulator PhoB"/>
    <property type="match status" value="1"/>
</dbReference>
<evidence type="ECO:0000256" key="3">
    <source>
        <dbReference type="ARBA" id="ARBA00023015"/>
    </source>
</evidence>
<dbReference type="InterPro" id="IPR036388">
    <property type="entry name" value="WH-like_DNA-bd_sf"/>
</dbReference>
<dbReference type="SMART" id="SM00862">
    <property type="entry name" value="Trans_reg_C"/>
    <property type="match status" value="1"/>
</dbReference>
<dbReference type="Pfam" id="PF00486">
    <property type="entry name" value="Trans_reg_C"/>
    <property type="match status" value="1"/>
</dbReference>
<feature type="domain" description="OmpR/PhoB-type" evidence="9">
    <location>
        <begin position="137"/>
        <end position="231"/>
    </location>
</feature>
<dbReference type="PROSITE" id="PS50110">
    <property type="entry name" value="RESPONSE_REGULATORY"/>
    <property type="match status" value="1"/>
</dbReference>
<keyword evidence="2" id="KW-0902">Two-component regulatory system</keyword>
<evidence type="ECO:0000313" key="11">
    <source>
        <dbReference type="Proteomes" id="UP000785783"/>
    </source>
</evidence>
<dbReference type="InterPro" id="IPR016032">
    <property type="entry name" value="Sig_transdc_resp-reg_C-effctor"/>
</dbReference>
<dbReference type="PANTHER" id="PTHR48111">
    <property type="entry name" value="REGULATOR OF RPOS"/>
    <property type="match status" value="1"/>
</dbReference>
<keyword evidence="3" id="KW-0805">Transcription regulation</keyword>
<evidence type="ECO:0000313" key="10">
    <source>
        <dbReference type="EMBL" id="MBL6761679.1"/>
    </source>
</evidence>
<dbReference type="AlphaFoldDB" id="A0A937HGC9"/>
<dbReference type="PANTHER" id="PTHR48111:SF4">
    <property type="entry name" value="DNA-BINDING DUAL TRANSCRIPTIONAL REGULATOR OMPR"/>
    <property type="match status" value="1"/>
</dbReference>
<dbReference type="CDD" id="cd00383">
    <property type="entry name" value="trans_reg_C"/>
    <property type="match status" value="1"/>
</dbReference>
<dbReference type="EMBL" id="JADHOK010000027">
    <property type="protein sequence ID" value="MBL6761679.1"/>
    <property type="molecule type" value="Genomic_DNA"/>
</dbReference>
<comment type="caution">
    <text evidence="10">The sequence shown here is derived from an EMBL/GenBank/DDBJ whole genome shotgun (WGS) entry which is preliminary data.</text>
</comment>
<dbReference type="SUPFAM" id="SSF46894">
    <property type="entry name" value="C-terminal effector domain of the bipartite response regulators"/>
    <property type="match status" value="1"/>
</dbReference>
<dbReference type="SUPFAM" id="SSF52172">
    <property type="entry name" value="CheY-like"/>
    <property type="match status" value="1"/>
</dbReference>
<dbReference type="GO" id="GO:0000156">
    <property type="term" value="F:phosphorelay response regulator activity"/>
    <property type="evidence" value="ECO:0007669"/>
    <property type="project" value="TreeGrafter"/>
</dbReference>
<evidence type="ECO:0000256" key="4">
    <source>
        <dbReference type="ARBA" id="ARBA00023125"/>
    </source>
</evidence>
<dbReference type="GO" id="GO:0005829">
    <property type="term" value="C:cytosol"/>
    <property type="evidence" value="ECO:0007669"/>
    <property type="project" value="TreeGrafter"/>
</dbReference>
<dbReference type="GO" id="GO:0000976">
    <property type="term" value="F:transcription cis-regulatory region binding"/>
    <property type="evidence" value="ECO:0007669"/>
    <property type="project" value="TreeGrafter"/>
</dbReference>
<dbReference type="GO" id="GO:0032993">
    <property type="term" value="C:protein-DNA complex"/>
    <property type="evidence" value="ECO:0007669"/>
    <property type="project" value="TreeGrafter"/>
</dbReference>
<proteinExistence type="predicted"/>
<gene>
    <name evidence="10" type="ORF">ISQ19_03170</name>
</gene>
<feature type="domain" description="Response regulatory" evidence="8">
    <location>
        <begin position="10"/>
        <end position="124"/>
    </location>
</feature>
<sequence length="232" mass="26159">MSQPDETTPHVLIVDDDTRIRELLRKYLSDNGYRTSTAGDASEAYEKMQALEYDLLVLDIMMPGITGLEFTEKLRAAQNAVPILLLTALAETEQRIEGLAMGADDYLPKPFDPKELLLRVQSILRRSVSDEAALDPPEEVSFGGHIFRYERGELTRDGARITLTTREIEVLRCLTQSPGRIVTRAELADGEDISERAIDVQINRLRRKIEADPRDPIYLQTVRGAGYVLRTD</sequence>
<keyword evidence="1 6" id="KW-0597">Phosphoprotein</keyword>
<evidence type="ECO:0000256" key="2">
    <source>
        <dbReference type="ARBA" id="ARBA00023012"/>
    </source>
</evidence>